<accession>A0A1L8MKV8</accession>
<organism evidence="2 3">
    <name type="scientific">Streptococcus bovimastitidis</name>
    <dbReference type="NCBI Taxonomy" id="1856638"/>
    <lineage>
        <taxon>Bacteria</taxon>
        <taxon>Bacillati</taxon>
        <taxon>Bacillota</taxon>
        <taxon>Bacilli</taxon>
        <taxon>Lactobacillales</taxon>
        <taxon>Streptococcaceae</taxon>
        <taxon>Streptococcus</taxon>
    </lineage>
</organism>
<dbReference type="RefSeq" id="WP_071794482.1">
    <property type="nucleotide sequence ID" value="NZ_LZDD01000003.1"/>
</dbReference>
<keyword evidence="3" id="KW-1185">Reference proteome</keyword>
<name>A0A1L8MKV8_9STRE</name>
<dbReference type="Proteomes" id="UP000182015">
    <property type="component" value="Unassembled WGS sequence"/>
</dbReference>
<reference evidence="3" key="1">
    <citation type="submission" date="2016-06" db="EMBL/GenBank/DDBJ databases">
        <authorList>
            <person name="de Vries S.P.W."/>
            <person name="Hadjirin N.F."/>
            <person name="Lay E.M."/>
            <person name="Zadoks R.N."/>
            <person name="Peacock S.J."/>
            <person name="Parkhill J."/>
            <person name="Grant A.J."/>
            <person name="Mcdougall S."/>
            <person name="Holmes M.A."/>
        </authorList>
    </citation>
    <scope>NUCLEOTIDE SEQUENCE [LARGE SCALE GENOMIC DNA]</scope>
    <source>
        <strain evidence="3">NZ1587</strain>
    </source>
</reference>
<dbReference type="EMBL" id="LZDD01000003">
    <property type="protein sequence ID" value="OJF71420.1"/>
    <property type="molecule type" value="Genomic_DNA"/>
</dbReference>
<evidence type="ECO:0000313" key="2">
    <source>
        <dbReference type="EMBL" id="OJF71420.1"/>
    </source>
</evidence>
<evidence type="ECO:0000313" key="3">
    <source>
        <dbReference type="Proteomes" id="UP000182015"/>
    </source>
</evidence>
<gene>
    <name evidence="2" type="ORF">A9Q68_09575</name>
</gene>
<dbReference type="AlphaFoldDB" id="A0A1L8MKV8"/>
<evidence type="ECO:0000256" key="1">
    <source>
        <dbReference type="SAM" id="Coils"/>
    </source>
</evidence>
<protein>
    <submittedName>
        <fullName evidence="2">Uncharacterized protein</fullName>
    </submittedName>
</protein>
<feature type="coiled-coil region" evidence="1">
    <location>
        <begin position="185"/>
        <end position="228"/>
    </location>
</feature>
<proteinExistence type="predicted"/>
<keyword evidence="1" id="KW-0175">Coiled coil</keyword>
<comment type="caution">
    <text evidence="2">The sequence shown here is derived from an EMBL/GenBank/DDBJ whole genome shotgun (WGS) entry which is preliminary data.</text>
</comment>
<dbReference type="STRING" id="1856638.A9Q68_09575"/>
<dbReference type="OrthoDB" id="2217645at2"/>
<sequence>MDIEFFNERFSKIEESVKLIDIMEDSISNGSGPHRELAIKIGIPYRDLRSIYKAQELKLLVDYYTFCEQLMKHFIYSVLDVHAIDRNIHRKKYLNDNLNPSTFSPRVKYKEIEDNLNKYLYTSPRKIKLLSFCIESDIRHKHDELILARHTYAHKGEEPTFSILGYVKSNLALLKYFLNDFQNIEVDLSNRLELQEAIIQILEEQKKLQKLDLRNKNWKERFDNLRKVASDTQMLLSKLEINSETYFYLESQLREFQKIDLRRSLSKNKEIISIISLESS</sequence>